<keyword evidence="12 16" id="KW-0326">Glycosidase</keyword>
<dbReference type="EC" id="4.2.99.18" evidence="2"/>
<dbReference type="EMBL" id="CACRSM010000002">
    <property type="protein sequence ID" value="VYT01538.1"/>
    <property type="molecule type" value="Genomic_DNA"/>
</dbReference>
<dbReference type="PROSITE" id="PS51068">
    <property type="entry name" value="FPG_CAT"/>
    <property type="match status" value="1"/>
</dbReference>
<keyword evidence="6 16" id="KW-0378">Hydrolase</keyword>
<dbReference type="SMART" id="SM00898">
    <property type="entry name" value="Fapy_DNA_glyco"/>
    <property type="match status" value="1"/>
</dbReference>
<evidence type="ECO:0000256" key="10">
    <source>
        <dbReference type="ARBA" id="ARBA00023239"/>
    </source>
</evidence>
<evidence type="ECO:0000259" key="14">
    <source>
        <dbReference type="PROSITE" id="PS51066"/>
    </source>
</evidence>
<dbReference type="AlphaFoldDB" id="A0A6N2T7A6"/>
<proteinExistence type="inferred from homology"/>
<dbReference type="SUPFAM" id="SSF46946">
    <property type="entry name" value="S13-like H2TH domain"/>
    <property type="match status" value="1"/>
</dbReference>
<feature type="domain" description="FPG-type" evidence="14">
    <location>
        <begin position="342"/>
        <end position="376"/>
    </location>
</feature>
<evidence type="ECO:0000256" key="6">
    <source>
        <dbReference type="ARBA" id="ARBA00022801"/>
    </source>
</evidence>
<feature type="domain" description="Formamidopyrimidine-DNA glycosylase catalytic" evidence="15">
    <location>
        <begin position="2"/>
        <end position="140"/>
    </location>
</feature>
<evidence type="ECO:0000256" key="2">
    <source>
        <dbReference type="ARBA" id="ARBA00012720"/>
    </source>
</evidence>
<keyword evidence="11" id="KW-0511">Multifunctional enzyme</keyword>
<organism evidence="16">
    <name type="scientific">Schaalia odontolytica</name>
    <dbReference type="NCBI Taxonomy" id="1660"/>
    <lineage>
        <taxon>Bacteria</taxon>
        <taxon>Bacillati</taxon>
        <taxon>Actinomycetota</taxon>
        <taxon>Actinomycetes</taxon>
        <taxon>Actinomycetales</taxon>
        <taxon>Actinomycetaceae</taxon>
        <taxon>Schaalia</taxon>
    </lineage>
</organism>
<keyword evidence="5 13" id="KW-0863">Zinc-finger</keyword>
<gene>
    <name evidence="16" type="primary">nei1</name>
    <name evidence="16" type="ORF">AOLFYP35_01217</name>
</gene>
<keyword evidence="16" id="KW-0255">Endonuclease</keyword>
<evidence type="ECO:0000313" key="16">
    <source>
        <dbReference type="EMBL" id="VYT01538.1"/>
    </source>
</evidence>
<dbReference type="Pfam" id="PF06831">
    <property type="entry name" value="H2TH"/>
    <property type="match status" value="1"/>
</dbReference>
<accession>A0A6N2T7A6</accession>
<keyword evidence="8" id="KW-0238">DNA-binding</keyword>
<dbReference type="SMART" id="SM01232">
    <property type="entry name" value="H2TH"/>
    <property type="match status" value="1"/>
</dbReference>
<keyword evidence="9" id="KW-0234">DNA repair</keyword>
<dbReference type="Gene3D" id="1.10.8.50">
    <property type="match status" value="1"/>
</dbReference>
<evidence type="ECO:0000256" key="11">
    <source>
        <dbReference type="ARBA" id="ARBA00023268"/>
    </source>
</evidence>
<evidence type="ECO:0000256" key="7">
    <source>
        <dbReference type="ARBA" id="ARBA00022833"/>
    </source>
</evidence>
<dbReference type="InterPro" id="IPR010979">
    <property type="entry name" value="Ribosomal_uS13-like_H2TH"/>
</dbReference>
<dbReference type="PROSITE" id="PS51066">
    <property type="entry name" value="ZF_FPG_2"/>
    <property type="match status" value="1"/>
</dbReference>
<dbReference type="GO" id="GO:0006284">
    <property type="term" value="P:base-excision repair"/>
    <property type="evidence" value="ECO:0007669"/>
    <property type="project" value="InterPro"/>
</dbReference>
<dbReference type="InterPro" id="IPR035937">
    <property type="entry name" value="FPG_N"/>
</dbReference>
<keyword evidence="16" id="KW-0540">Nuclease</keyword>
<evidence type="ECO:0000256" key="9">
    <source>
        <dbReference type="ARBA" id="ARBA00023204"/>
    </source>
</evidence>
<keyword evidence="7" id="KW-0862">Zinc</keyword>
<reference evidence="16" key="1">
    <citation type="submission" date="2019-11" db="EMBL/GenBank/DDBJ databases">
        <authorList>
            <person name="Feng L."/>
        </authorList>
    </citation>
    <scope>NUCLEOTIDE SEQUENCE</scope>
    <source>
        <strain evidence="16">AodontolyticusLFYP35</strain>
    </source>
</reference>
<dbReference type="PANTHER" id="PTHR42697">
    <property type="entry name" value="ENDONUCLEASE 8"/>
    <property type="match status" value="1"/>
</dbReference>
<dbReference type="InterPro" id="IPR012319">
    <property type="entry name" value="FPG_cat"/>
</dbReference>
<protein>
    <recommendedName>
        <fullName evidence="2">DNA-(apurinic or apyrimidinic site) lyase</fullName>
        <ecNumber evidence="2">4.2.99.18</ecNumber>
    </recommendedName>
</protein>
<dbReference type="SUPFAM" id="SSF81624">
    <property type="entry name" value="N-terminal domain of MutM-like DNA repair proteins"/>
    <property type="match status" value="1"/>
</dbReference>
<dbReference type="GO" id="GO:0008270">
    <property type="term" value="F:zinc ion binding"/>
    <property type="evidence" value="ECO:0007669"/>
    <property type="project" value="UniProtKB-KW"/>
</dbReference>
<keyword evidence="3" id="KW-0479">Metal-binding</keyword>
<dbReference type="GO" id="GO:0000703">
    <property type="term" value="F:oxidized pyrimidine nucleobase lesion DNA N-glycosylase activity"/>
    <property type="evidence" value="ECO:0007669"/>
    <property type="project" value="TreeGrafter"/>
</dbReference>
<evidence type="ECO:0000259" key="15">
    <source>
        <dbReference type="PROSITE" id="PS51068"/>
    </source>
</evidence>
<evidence type="ECO:0000256" key="1">
    <source>
        <dbReference type="ARBA" id="ARBA00009409"/>
    </source>
</evidence>
<dbReference type="InterPro" id="IPR000214">
    <property type="entry name" value="Znf_DNA_glyclase/AP_lyase"/>
</dbReference>
<evidence type="ECO:0000256" key="5">
    <source>
        <dbReference type="ARBA" id="ARBA00022771"/>
    </source>
</evidence>
<keyword evidence="10" id="KW-0456">Lyase</keyword>
<evidence type="ECO:0000256" key="13">
    <source>
        <dbReference type="PROSITE-ProRule" id="PRU00391"/>
    </source>
</evidence>
<evidence type="ECO:0000256" key="8">
    <source>
        <dbReference type="ARBA" id="ARBA00023125"/>
    </source>
</evidence>
<evidence type="ECO:0000256" key="12">
    <source>
        <dbReference type="ARBA" id="ARBA00023295"/>
    </source>
</evidence>
<sequence length="376" mass="41658">MPEGDAIHRIANTFSVLFQGSQVETSSPQGRFASSAQLINHHKVVAVRAVGKHMFVGFMPAEAAASCAEEAKAAEAEFAAHLGSPEAEAALPFTGSSPLWGEHAFPCDEELQWLHIHLGLYGSWRFDADERAFDVPSSIGAPRTNWVATKGHRHAALKWASYADDTLYVEDNLASGNIQKRGQEWNAPDPVGQVRLRVLSEHAVADVTGPNRCELISDEDRRVIESKLGCDPLQPGAAQDSATRRRFIEMIRGRKRPIGELLMDQSIAAGVGNIYRAEALFLAGISPMRAGNRLSVQRVGHLWDIVCELMIRGLEIGRIDTIRPEDQPDPIPEGDEELARWYIYHRSGRPCIKCGTTISEKLMQNRRLFWCSNCQN</sequence>
<dbReference type="GO" id="GO:0140078">
    <property type="term" value="F:class I DNA-(apurinic or apyrimidinic site) endonuclease activity"/>
    <property type="evidence" value="ECO:0007669"/>
    <property type="project" value="UniProtKB-EC"/>
</dbReference>
<name>A0A6N2T7A6_9ACTO</name>
<dbReference type="InterPro" id="IPR015886">
    <property type="entry name" value="H2TH_FPG"/>
</dbReference>
<comment type="similarity">
    <text evidence="1">Belongs to the FPG family.</text>
</comment>
<dbReference type="Gene3D" id="3.20.190.10">
    <property type="entry name" value="MutM-like, N-terminal"/>
    <property type="match status" value="1"/>
</dbReference>
<evidence type="ECO:0000256" key="4">
    <source>
        <dbReference type="ARBA" id="ARBA00022763"/>
    </source>
</evidence>
<keyword evidence="4" id="KW-0227">DNA damage</keyword>
<dbReference type="PANTHER" id="PTHR42697:SF3">
    <property type="entry name" value="ENDONUCLEASE 8 1"/>
    <property type="match status" value="1"/>
</dbReference>
<dbReference type="SUPFAM" id="SSF57716">
    <property type="entry name" value="Glucocorticoid receptor-like (DNA-binding domain)"/>
    <property type="match status" value="1"/>
</dbReference>
<dbReference type="GO" id="GO:0003684">
    <property type="term" value="F:damaged DNA binding"/>
    <property type="evidence" value="ECO:0007669"/>
    <property type="project" value="InterPro"/>
</dbReference>
<evidence type="ECO:0000256" key="3">
    <source>
        <dbReference type="ARBA" id="ARBA00022723"/>
    </source>
</evidence>